<keyword evidence="9" id="KW-1133">Transmembrane helix</keyword>
<keyword evidence="12 16" id="KW-0594">Phospholipid biosynthesis</keyword>
<dbReference type="PANTHER" id="PTHR15362">
    <property type="entry name" value="PHOSPHATIDYLINOSITOL SYNTHASE"/>
    <property type="match status" value="1"/>
</dbReference>
<evidence type="ECO:0000256" key="10">
    <source>
        <dbReference type="ARBA" id="ARBA00023098"/>
    </source>
</evidence>
<evidence type="ECO:0000256" key="17">
    <source>
        <dbReference type="SAM" id="MobiDB-lite"/>
    </source>
</evidence>
<accession>A0A4Z2ESY7</accession>
<dbReference type="GO" id="GO:0006659">
    <property type="term" value="P:phosphatidylserine biosynthetic process"/>
    <property type="evidence" value="ECO:0007669"/>
    <property type="project" value="UniProtKB-UniRule"/>
</dbReference>
<evidence type="ECO:0000256" key="16">
    <source>
        <dbReference type="RuleBase" id="RU368094"/>
    </source>
</evidence>
<evidence type="ECO:0000256" key="11">
    <source>
        <dbReference type="ARBA" id="ARBA00023136"/>
    </source>
</evidence>
<evidence type="ECO:0000256" key="8">
    <source>
        <dbReference type="ARBA" id="ARBA00022824"/>
    </source>
</evidence>
<dbReference type="PANTHER" id="PTHR15362:SF15">
    <property type="entry name" value="PHOSPHATIDYLSERINE SYNTHASE 1"/>
    <property type="match status" value="1"/>
</dbReference>
<comment type="catalytic activity">
    <reaction evidence="14">
        <text>a 1,2-diacyl-sn-glycero-3-phosphoethanolamine + L-serine = a 1,2-diacyl-sn-glycero-3-phospho-L-serine + ethanolamine</text>
        <dbReference type="Rhea" id="RHEA:27606"/>
        <dbReference type="ChEBI" id="CHEBI:33384"/>
        <dbReference type="ChEBI" id="CHEBI:57262"/>
        <dbReference type="ChEBI" id="CHEBI:57603"/>
        <dbReference type="ChEBI" id="CHEBI:64612"/>
        <dbReference type="EC" id="2.7.8.29"/>
    </reaction>
    <physiologicalReaction direction="left-to-right" evidence="14">
        <dbReference type="Rhea" id="RHEA:27607"/>
    </physiologicalReaction>
</comment>
<evidence type="ECO:0000256" key="1">
    <source>
        <dbReference type="ARBA" id="ARBA00004477"/>
    </source>
</evidence>
<comment type="catalytic activity">
    <reaction evidence="15">
        <text>a 1,2-diacyl-sn-glycero-3-phosphocholine + L-serine = a 1,2-diacyl-sn-glycero-3-phospho-L-serine + choline</text>
        <dbReference type="Rhea" id="RHEA:45088"/>
        <dbReference type="ChEBI" id="CHEBI:15354"/>
        <dbReference type="ChEBI" id="CHEBI:33384"/>
        <dbReference type="ChEBI" id="CHEBI:57262"/>
        <dbReference type="ChEBI" id="CHEBI:57643"/>
    </reaction>
    <physiologicalReaction direction="left-to-right" evidence="15">
        <dbReference type="Rhea" id="RHEA:45089"/>
    </physiologicalReaction>
</comment>
<comment type="similarity">
    <text evidence="4 16">Belongs to the phosphatidyl serine synthase family.</text>
</comment>
<keyword evidence="19" id="KW-1185">Reference proteome</keyword>
<reference evidence="18 19" key="1">
    <citation type="submission" date="2019-03" db="EMBL/GenBank/DDBJ databases">
        <title>First draft genome of Liparis tanakae, snailfish: a comprehensive survey of snailfish specific genes.</title>
        <authorList>
            <person name="Kim W."/>
            <person name="Song I."/>
            <person name="Jeong J.-H."/>
            <person name="Kim D."/>
            <person name="Kim S."/>
            <person name="Ryu S."/>
            <person name="Song J.Y."/>
            <person name="Lee S.K."/>
        </authorList>
    </citation>
    <scope>NUCLEOTIDE SEQUENCE [LARGE SCALE GENOMIC DNA]</scope>
    <source>
        <tissue evidence="18">Muscle</tissue>
    </source>
</reference>
<evidence type="ECO:0000256" key="15">
    <source>
        <dbReference type="ARBA" id="ARBA00035991"/>
    </source>
</evidence>
<keyword evidence="5 16" id="KW-0444">Lipid biosynthesis</keyword>
<keyword evidence="7" id="KW-0812">Transmembrane</keyword>
<evidence type="ECO:0000313" key="19">
    <source>
        <dbReference type="Proteomes" id="UP000314294"/>
    </source>
</evidence>
<evidence type="ECO:0000256" key="14">
    <source>
        <dbReference type="ARBA" id="ARBA00023686"/>
    </source>
</evidence>
<comment type="subcellular location">
    <subcellularLocation>
        <location evidence="1 16">Endoplasmic reticulum membrane</location>
        <topology evidence="1 16">Multi-pass membrane protein</topology>
    </subcellularLocation>
</comment>
<evidence type="ECO:0000256" key="7">
    <source>
        <dbReference type="ARBA" id="ARBA00022692"/>
    </source>
</evidence>
<comment type="caution">
    <text evidence="18">The sequence shown here is derived from an EMBL/GenBank/DDBJ whole genome shotgun (WGS) entry which is preliminary data.</text>
</comment>
<evidence type="ECO:0000256" key="5">
    <source>
        <dbReference type="ARBA" id="ARBA00022516"/>
    </source>
</evidence>
<keyword evidence="10 16" id="KW-0443">Lipid metabolism</keyword>
<evidence type="ECO:0000256" key="12">
    <source>
        <dbReference type="ARBA" id="ARBA00023209"/>
    </source>
</evidence>
<evidence type="ECO:0000313" key="18">
    <source>
        <dbReference type="EMBL" id="TNN32037.1"/>
    </source>
</evidence>
<dbReference type="Pfam" id="PF03034">
    <property type="entry name" value="PSS"/>
    <property type="match status" value="1"/>
</dbReference>
<keyword evidence="13 16" id="KW-1208">Phospholipid metabolism</keyword>
<comment type="pathway">
    <text evidence="3">Lipid metabolism.</text>
</comment>
<keyword evidence="11" id="KW-0472">Membrane</keyword>
<comment type="function">
    <text evidence="16">Catalyzes a base-exchange reaction in which the polar head group of phosphatidylethanolamine (PE) is replaced by L-serine.</text>
</comment>
<dbReference type="EMBL" id="SRLO01002970">
    <property type="protein sequence ID" value="TNN32037.1"/>
    <property type="molecule type" value="Genomic_DNA"/>
</dbReference>
<evidence type="ECO:0000256" key="9">
    <source>
        <dbReference type="ARBA" id="ARBA00022989"/>
    </source>
</evidence>
<evidence type="ECO:0000256" key="3">
    <source>
        <dbReference type="ARBA" id="ARBA00005189"/>
    </source>
</evidence>
<dbReference type="InterPro" id="IPR004277">
    <property type="entry name" value="PSS"/>
</dbReference>
<organism evidence="18 19">
    <name type="scientific">Liparis tanakae</name>
    <name type="common">Tanaka's snailfish</name>
    <dbReference type="NCBI Taxonomy" id="230148"/>
    <lineage>
        <taxon>Eukaryota</taxon>
        <taxon>Metazoa</taxon>
        <taxon>Chordata</taxon>
        <taxon>Craniata</taxon>
        <taxon>Vertebrata</taxon>
        <taxon>Euteleostomi</taxon>
        <taxon>Actinopterygii</taxon>
        <taxon>Neopterygii</taxon>
        <taxon>Teleostei</taxon>
        <taxon>Neoteleostei</taxon>
        <taxon>Acanthomorphata</taxon>
        <taxon>Eupercaria</taxon>
        <taxon>Perciformes</taxon>
        <taxon>Cottioidei</taxon>
        <taxon>Cottales</taxon>
        <taxon>Liparidae</taxon>
        <taxon>Liparis</taxon>
    </lineage>
</organism>
<feature type="region of interest" description="Disordered" evidence="17">
    <location>
        <begin position="48"/>
        <end position="127"/>
    </location>
</feature>
<feature type="compositionally biased region" description="Polar residues" evidence="17">
    <location>
        <begin position="110"/>
        <end position="123"/>
    </location>
</feature>
<dbReference type="GO" id="GO:0005789">
    <property type="term" value="C:endoplasmic reticulum membrane"/>
    <property type="evidence" value="ECO:0007669"/>
    <property type="project" value="UniProtKB-SubCell"/>
</dbReference>
<feature type="compositionally biased region" description="Low complexity" evidence="17">
    <location>
        <begin position="91"/>
        <end position="109"/>
    </location>
</feature>
<proteinExistence type="inferred from homology"/>
<comment type="pathway">
    <text evidence="2 16">Phospholipid metabolism; phosphatidylserine biosynthesis.</text>
</comment>
<dbReference type="UniPathway" id="UPA00948"/>
<gene>
    <name evidence="18" type="primary">ptdss1_2</name>
    <name evidence="18" type="ORF">EYF80_057804</name>
</gene>
<evidence type="ECO:0000256" key="6">
    <source>
        <dbReference type="ARBA" id="ARBA00022679"/>
    </source>
</evidence>
<evidence type="ECO:0000256" key="2">
    <source>
        <dbReference type="ARBA" id="ARBA00004916"/>
    </source>
</evidence>
<evidence type="ECO:0000256" key="4">
    <source>
        <dbReference type="ARBA" id="ARBA00008671"/>
    </source>
</evidence>
<feature type="region of interest" description="Disordered" evidence="17">
    <location>
        <begin position="1"/>
        <end position="28"/>
    </location>
</feature>
<name>A0A4Z2ESY7_9TELE</name>
<evidence type="ECO:0000256" key="13">
    <source>
        <dbReference type="ARBA" id="ARBA00023264"/>
    </source>
</evidence>
<dbReference type="Proteomes" id="UP000314294">
    <property type="component" value="Unassembled WGS sequence"/>
</dbReference>
<dbReference type="GO" id="GO:0106245">
    <property type="term" value="F:L-serine-phosphatidylethanolamine phosphatidyltransferase activity"/>
    <property type="evidence" value="ECO:0007669"/>
    <property type="project" value="UniProtKB-UniRule"/>
</dbReference>
<dbReference type="EC" id="2.7.8.29" evidence="16"/>
<keyword evidence="8 16" id="KW-0256">Endoplasmic reticulum</keyword>
<dbReference type="AlphaFoldDB" id="A0A4Z2ESY7"/>
<keyword evidence="6 16" id="KW-0808">Transferase</keyword>
<sequence>MAFPGGGKVKCKTNPIDSKPYASNTQSGLFRRFADSVKSMAPGWLRHFFSEDAPEEGASGRQQEKTVDTTTNPSSPNCTPPAPSQEKSEVDASSNDTTSTTTAGSVFGSLATTTPQGGSTFGTLQKDKVPAAPTFTFGKPEEKKEATASTAPSAFLFGAASKDTDAAAASTTVRRSQRIRNQYIQIQCIRSQCIRSQKRRFRRNVYFRLPPNPTVATANSGPPGSELVSMLMTGTLEMRSTRSLTAAVKPVVLRRKIKAAIARRKIKAALFFMHLLPNFAECWWDQVILDILLCNGGGIWLGMTACRFLEMRTYRWASIKAISFLEALACVKFSQDLFSKTQILSVVLWLLCLVRKTSVHI</sequence>
<protein>
    <recommendedName>
        <fullName evidence="16">Phosphatidylserine synthase</fullName>
        <ecNumber evidence="16">2.7.8.29</ecNumber>
    </recommendedName>
    <alternativeName>
        <fullName evidence="16">Serine-exchange enzyme</fullName>
    </alternativeName>
</protein>
<dbReference type="OrthoDB" id="79830at2759"/>